<dbReference type="Proteomes" id="UP000596661">
    <property type="component" value="Unassembled WGS sequence"/>
</dbReference>
<feature type="region of interest" description="Disordered" evidence="1">
    <location>
        <begin position="57"/>
        <end position="91"/>
    </location>
</feature>
<proteinExistence type="predicted"/>
<evidence type="ECO:0000256" key="1">
    <source>
        <dbReference type="SAM" id="MobiDB-lite"/>
    </source>
</evidence>
<evidence type="ECO:0000313" key="3">
    <source>
        <dbReference type="Proteomes" id="UP000596661"/>
    </source>
</evidence>
<organism evidence="2 3">
    <name type="scientific">Cannabis sativa</name>
    <name type="common">Hemp</name>
    <name type="synonym">Marijuana</name>
    <dbReference type="NCBI Taxonomy" id="3483"/>
    <lineage>
        <taxon>Eukaryota</taxon>
        <taxon>Viridiplantae</taxon>
        <taxon>Streptophyta</taxon>
        <taxon>Embryophyta</taxon>
        <taxon>Tracheophyta</taxon>
        <taxon>Spermatophyta</taxon>
        <taxon>Magnoliopsida</taxon>
        <taxon>eudicotyledons</taxon>
        <taxon>Gunneridae</taxon>
        <taxon>Pentapetalae</taxon>
        <taxon>rosids</taxon>
        <taxon>fabids</taxon>
        <taxon>Rosales</taxon>
        <taxon>Cannabaceae</taxon>
        <taxon>Cannabis</taxon>
    </lineage>
</organism>
<protein>
    <submittedName>
        <fullName evidence="2">Uncharacterized protein</fullName>
    </submittedName>
</protein>
<keyword evidence="3" id="KW-1185">Reference proteome</keyword>
<evidence type="ECO:0000313" key="2">
    <source>
        <dbReference type="EnsemblPlants" id="cds.evm.model.ctgX13.3"/>
    </source>
</evidence>
<dbReference type="AlphaFoldDB" id="A0A803QRK9"/>
<dbReference type="Gramene" id="evm.model.ctgX13.3">
    <property type="protein sequence ID" value="cds.evm.model.ctgX13.3"/>
    <property type="gene ID" value="evm.TU.ctgX13.3"/>
</dbReference>
<accession>A0A803QRK9</accession>
<name>A0A803QRK9_CANSA</name>
<reference evidence="2" key="1">
    <citation type="submission" date="2021-03" db="UniProtKB">
        <authorList>
            <consortium name="EnsemblPlants"/>
        </authorList>
    </citation>
    <scope>IDENTIFICATION</scope>
</reference>
<dbReference type="EnsemblPlants" id="evm.model.ctgX13.3">
    <property type="protein sequence ID" value="cds.evm.model.ctgX13.3"/>
    <property type="gene ID" value="evm.TU.ctgX13.3"/>
</dbReference>
<feature type="compositionally biased region" description="Polar residues" evidence="1">
    <location>
        <begin position="62"/>
        <end position="78"/>
    </location>
</feature>
<sequence length="91" mass="9887">VESMSGFVSGVTESRSGIEVQVQDSSQSGESRFGSESRVYVEVWTLRCGTRLELRSKFKNPESGSSSNLGVESGFQSRSRNKGSGVELLFT</sequence>